<sequence length="73" mass="8628">MNTEQPAAVRSYIRWAAAIFVKQVFQARDIRRGRCNNSFKLIKTIPFYRIILIRDDHFLHYLTEVATTIENGE</sequence>
<gene>
    <name evidence="1" type="ORF">ABF77_04200</name>
</gene>
<evidence type="ECO:0000313" key="1">
    <source>
        <dbReference type="EMBL" id="KLQ07049.1"/>
    </source>
</evidence>
<protein>
    <submittedName>
        <fullName evidence="1">Uncharacterized protein</fullName>
    </submittedName>
</protein>
<reference evidence="1 2" key="1">
    <citation type="submission" date="2015-06" db="EMBL/GenBank/DDBJ databases">
        <authorList>
            <person name="Adams M."/>
            <person name="Sutton G."/>
            <person name="Nelson K."/>
            <person name="Bonomo R."/>
            <person name="McCorrison J."/>
            <person name="Sanka R."/>
            <person name="Brinkac L."/>
            <person name="Nierman W."/>
        </authorList>
    </citation>
    <scope>NUCLEOTIDE SEQUENCE [LARGE SCALE GENOMIC DNA]</scope>
    <source>
        <strain evidence="1 2">GN02692</strain>
    </source>
</reference>
<comment type="caution">
    <text evidence="1">The sequence shown here is derived from an EMBL/GenBank/DDBJ whole genome shotgun (WGS) entry which is preliminary data.</text>
</comment>
<dbReference type="Proteomes" id="UP000036013">
    <property type="component" value="Unassembled WGS sequence"/>
</dbReference>
<organism evidence="1 2">
    <name type="scientific">Enterobacter roggenkampii</name>
    <dbReference type="NCBI Taxonomy" id="1812935"/>
    <lineage>
        <taxon>Bacteria</taxon>
        <taxon>Pseudomonadati</taxon>
        <taxon>Pseudomonadota</taxon>
        <taxon>Gammaproteobacteria</taxon>
        <taxon>Enterobacterales</taxon>
        <taxon>Enterobacteriaceae</taxon>
        <taxon>Enterobacter</taxon>
        <taxon>Enterobacter cloacae complex</taxon>
    </lineage>
</organism>
<evidence type="ECO:0000313" key="2">
    <source>
        <dbReference type="Proteomes" id="UP000036013"/>
    </source>
</evidence>
<proteinExistence type="predicted"/>
<accession>A0A837LJH0</accession>
<name>A0A837LJH0_9ENTR</name>
<dbReference type="EMBL" id="LEDI01000007">
    <property type="protein sequence ID" value="KLQ07049.1"/>
    <property type="molecule type" value="Genomic_DNA"/>
</dbReference>
<dbReference type="AlphaFoldDB" id="A0A837LJH0"/>